<feature type="transmembrane region" description="Helical" evidence="1">
    <location>
        <begin position="57"/>
        <end position="84"/>
    </location>
</feature>
<keyword evidence="1" id="KW-1133">Transmembrane helix</keyword>
<dbReference type="OrthoDB" id="5569995at2759"/>
<name>A0A9W8GIG2_9FUNG</name>
<organism evidence="2 3">
    <name type="scientific">Coemansia spiralis</name>
    <dbReference type="NCBI Taxonomy" id="417178"/>
    <lineage>
        <taxon>Eukaryota</taxon>
        <taxon>Fungi</taxon>
        <taxon>Fungi incertae sedis</taxon>
        <taxon>Zoopagomycota</taxon>
        <taxon>Kickxellomycotina</taxon>
        <taxon>Kickxellomycetes</taxon>
        <taxon>Kickxellales</taxon>
        <taxon>Kickxellaceae</taxon>
        <taxon>Coemansia</taxon>
    </lineage>
</organism>
<keyword evidence="3" id="KW-1185">Reference proteome</keyword>
<evidence type="ECO:0000256" key="1">
    <source>
        <dbReference type="SAM" id="Phobius"/>
    </source>
</evidence>
<proteinExistence type="predicted"/>
<feature type="transmembrane region" description="Helical" evidence="1">
    <location>
        <begin position="96"/>
        <end position="120"/>
    </location>
</feature>
<gene>
    <name evidence="2" type="ORF">IWW39_004767</name>
</gene>
<feature type="transmembrane region" description="Helical" evidence="1">
    <location>
        <begin position="13"/>
        <end position="37"/>
    </location>
</feature>
<protein>
    <recommendedName>
        <fullName evidence="4">MARVEL domain-containing protein</fullName>
    </recommendedName>
</protein>
<accession>A0A9W8GIG2</accession>
<reference evidence="2" key="1">
    <citation type="submission" date="2022-07" db="EMBL/GenBank/DDBJ databases">
        <title>Phylogenomic reconstructions and comparative analyses of Kickxellomycotina fungi.</title>
        <authorList>
            <person name="Reynolds N.K."/>
            <person name="Stajich J.E."/>
            <person name="Barry K."/>
            <person name="Grigoriev I.V."/>
            <person name="Crous P."/>
            <person name="Smith M.E."/>
        </authorList>
    </citation>
    <scope>NUCLEOTIDE SEQUENCE</scope>
    <source>
        <strain evidence="2">CBS 109367</strain>
    </source>
</reference>
<dbReference type="AlphaFoldDB" id="A0A9W8GIG2"/>
<keyword evidence="1" id="KW-0472">Membrane</keyword>
<comment type="caution">
    <text evidence="2">The sequence shown here is derived from an EMBL/GenBank/DDBJ whole genome shotgun (WGS) entry which is preliminary data.</text>
</comment>
<evidence type="ECO:0000313" key="3">
    <source>
        <dbReference type="Proteomes" id="UP001151516"/>
    </source>
</evidence>
<dbReference type="Proteomes" id="UP001151516">
    <property type="component" value="Unassembled WGS sequence"/>
</dbReference>
<keyword evidence="1" id="KW-0812">Transmembrane</keyword>
<evidence type="ECO:0008006" key="4">
    <source>
        <dbReference type="Google" id="ProtNLM"/>
    </source>
</evidence>
<feature type="transmembrane region" description="Helical" evidence="1">
    <location>
        <begin position="140"/>
        <end position="162"/>
    </location>
</feature>
<evidence type="ECO:0000313" key="2">
    <source>
        <dbReference type="EMBL" id="KAJ2684667.1"/>
    </source>
</evidence>
<sequence length="223" mass="23665">MALNTSALKLARFYLYLAAIVLIVVTFIVDAVSLASLKGSTVYMGFVYTYSYSSNRGAAGFTMFVTIVSLFLVPAIAFGSLLVQKGFRFIEILNRVLFELIAVSVLGFFWFVAACVMAAYAGLECGGNSVCSKFSAATAFTWLTFVVMLALSVVVGLMLHVVRTSGGNIKETLTHAIDGEYVARAQPAGAASLESHPYPGATAGGNSYYNSSPAVNMPIPGDK</sequence>
<dbReference type="EMBL" id="JANBTX010000195">
    <property type="protein sequence ID" value="KAJ2684667.1"/>
    <property type="molecule type" value="Genomic_DNA"/>
</dbReference>